<dbReference type="Pfam" id="PF16266">
    <property type="entry name" value="DUF4919"/>
    <property type="match status" value="1"/>
</dbReference>
<evidence type="ECO:0000313" key="2">
    <source>
        <dbReference type="Proteomes" id="UP000559010"/>
    </source>
</evidence>
<gene>
    <name evidence="1" type="ORF">HH304_04270</name>
</gene>
<dbReference type="InterPro" id="IPR032578">
    <property type="entry name" value="DUF4919"/>
</dbReference>
<sequence>MKFSIYILIIFGSIFNLFSQSNKYSTPDYERIESSINDSTSGLFYNRLMERFLEGDSTLSLNESRHLYYGYFFHENYSPYDSPDYMDSIRAILSLPDSIFLQSDKFIAMSDSVFKYEPFNLHLHDNLYYFYYANGKTEMANKIRVRLNIILDAIFSTGNGLKEESAFHVLYTAHEYFILNIVGFEFGGEQSLIGTCDYLSLKENDLDLDGLYFNVSRLFIKISEFSTD</sequence>
<protein>
    <submittedName>
        <fullName evidence="1">DUF4919 domain-containing protein</fullName>
    </submittedName>
</protein>
<proteinExistence type="predicted"/>
<evidence type="ECO:0000313" key="1">
    <source>
        <dbReference type="EMBL" id="NMM47604.1"/>
    </source>
</evidence>
<reference evidence="1 2" key="1">
    <citation type="submission" date="2020-04" db="EMBL/GenBank/DDBJ databases">
        <title>Flammeovirgaceae bacterium KN852 isolated from deep sea.</title>
        <authorList>
            <person name="Zhang D.-C."/>
        </authorList>
    </citation>
    <scope>NUCLEOTIDE SEQUENCE [LARGE SCALE GENOMIC DNA]</scope>
    <source>
        <strain evidence="1 2">KN852</strain>
    </source>
</reference>
<dbReference type="RefSeq" id="WP_169678224.1">
    <property type="nucleotide sequence ID" value="NZ_JABBNU010000002.1"/>
</dbReference>
<name>A0A848IZF2_9BACT</name>
<dbReference type="AlphaFoldDB" id="A0A848IZF2"/>
<dbReference type="Proteomes" id="UP000559010">
    <property type="component" value="Unassembled WGS sequence"/>
</dbReference>
<accession>A0A848IZF2</accession>
<dbReference type="EMBL" id="JABBNU010000002">
    <property type="protein sequence ID" value="NMM47604.1"/>
    <property type="molecule type" value="Genomic_DNA"/>
</dbReference>
<organism evidence="1 2">
    <name type="scientific">Marinigracilibium pacificum</name>
    <dbReference type="NCBI Taxonomy" id="2729599"/>
    <lineage>
        <taxon>Bacteria</taxon>
        <taxon>Pseudomonadati</taxon>
        <taxon>Bacteroidota</taxon>
        <taxon>Cytophagia</taxon>
        <taxon>Cytophagales</taxon>
        <taxon>Flammeovirgaceae</taxon>
        <taxon>Marinigracilibium</taxon>
    </lineage>
</organism>
<keyword evidence="2" id="KW-1185">Reference proteome</keyword>
<comment type="caution">
    <text evidence="1">The sequence shown here is derived from an EMBL/GenBank/DDBJ whole genome shotgun (WGS) entry which is preliminary data.</text>
</comment>